<dbReference type="InParanoid" id="A0A165EPA7"/>
<feature type="domain" description="Tr-type G" evidence="12">
    <location>
        <begin position="188"/>
        <end position="491"/>
    </location>
</feature>
<evidence type="ECO:0000256" key="2">
    <source>
        <dbReference type="ARBA" id="ARBA00018774"/>
    </source>
</evidence>
<evidence type="ECO:0000313" key="14">
    <source>
        <dbReference type="Proteomes" id="UP000077266"/>
    </source>
</evidence>
<dbReference type="PRINTS" id="PR00315">
    <property type="entry name" value="ELONGATNFCT"/>
</dbReference>
<dbReference type="Pfam" id="PF00009">
    <property type="entry name" value="GTP_EFTU"/>
    <property type="match status" value="1"/>
</dbReference>
<dbReference type="FunFam" id="3.40.50.300:FF:000646">
    <property type="entry name" value="U5 small nuclear ribonucleoprotein component"/>
    <property type="match status" value="1"/>
</dbReference>
<dbReference type="InterPro" id="IPR009000">
    <property type="entry name" value="Transl_B-barrel_sf"/>
</dbReference>
<dbReference type="FunCoup" id="A0A165EPA7">
    <property type="interactions" value="1178"/>
</dbReference>
<evidence type="ECO:0000256" key="8">
    <source>
        <dbReference type="ARBA" id="ARBA00023242"/>
    </source>
</evidence>
<dbReference type="InterPro" id="IPR005517">
    <property type="entry name" value="Transl_elong_EFG/EF2_IV"/>
</dbReference>
<evidence type="ECO:0000256" key="4">
    <source>
        <dbReference type="ARBA" id="ARBA00022728"/>
    </source>
</evidence>
<keyword evidence="8" id="KW-0539">Nucleus</keyword>
<proteinExistence type="predicted"/>
<keyword evidence="4" id="KW-0747">Spliceosome</keyword>
<evidence type="ECO:0000259" key="12">
    <source>
        <dbReference type="PROSITE" id="PS51722"/>
    </source>
</evidence>
<dbReference type="InterPro" id="IPR000795">
    <property type="entry name" value="T_Tr_GTP-bd_dom"/>
</dbReference>
<dbReference type="GO" id="GO:0005829">
    <property type="term" value="C:cytosol"/>
    <property type="evidence" value="ECO:0007669"/>
    <property type="project" value="TreeGrafter"/>
</dbReference>
<dbReference type="InterPro" id="IPR005225">
    <property type="entry name" value="Small_GTP-bd"/>
</dbReference>
<dbReference type="Gene3D" id="3.90.1430.10">
    <property type="entry name" value="Yeast translation eEF2 (G' domain)"/>
    <property type="match status" value="1"/>
</dbReference>
<keyword evidence="7" id="KW-0508">mRNA splicing</keyword>
<dbReference type="InterPro" id="IPR035655">
    <property type="entry name" value="U5-116kDa_C"/>
</dbReference>
<dbReference type="EMBL" id="KV426127">
    <property type="protein sequence ID" value="KZV87397.1"/>
    <property type="molecule type" value="Genomic_DNA"/>
</dbReference>
<comment type="subcellular location">
    <subcellularLocation>
        <location evidence="1">Nucleus</location>
    </subcellularLocation>
</comment>
<dbReference type="Gene3D" id="2.40.30.10">
    <property type="entry name" value="Translation factors"/>
    <property type="match status" value="1"/>
</dbReference>
<protein>
    <recommendedName>
        <fullName evidence="2">116 kDa U5 small nuclear ribonucleoprotein component</fullName>
    </recommendedName>
    <alternativeName>
        <fullName evidence="9">U5 snRNP-specific protein, 116 kDa</fullName>
    </alternativeName>
</protein>
<keyword evidence="13" id="KW-0378">Hydrolase</keyword>
<dbReference type="PANTHER" id="PTHR42908">
    <property type="entry name" value="TRANSLATION ELONGATION FACTOR-RELATED"/>
    <property type="match status" value="1"/>
</dbReference>
<evidence type="ECO:0000256" key="10">
    <source>
        <dbReference type="ARBA" id="ARBA00045974"/>
    </source>
</evidence>
<evidence type="ECO:0000256" key="7">
    <source>
        <dbReference type="ARBA" id="ARBA00023187"/>
    </source>
</evidence>
<dbReference type="GO" id="GO:0003924">
    <property type="term" value="F:GTPase activity"/>
    <property type="evidence" value="ECO:0007669"/>
    <property type="project" value="InterPro"/>
</dbReference>
<dbReference type="GO" id="GO:0030623">
    <property type="term" value="F:U5 snRNA binding"/>
    <property type="evidence" value="ECO:0007669"/>
    <property type="project" value="TreeGrafter"/>
</dbReference>
<dbReference type="FunFam" id="2.40.30.10:FF:000029">
    <property type="entry name" value="116 kDa U5 small nuclear ribonucleoprotein component"/>
    <property type="match status" value="1"/>
</dbReference>
<dbReference type="GO" id="GO:0000974">
    <property type="term" value="C:Prp19 complex"/>
    <property type="evidence" value="ECO:0007669"/>
    <property type="project" value="UniProtKB-ARBA"/>
</dbReference>
<dbReference type="FunFam" id="3.90.1430.10:FF:000001">
    <property type="entry name" value="116 kDa U5 small nuclear ribonucleoprotein component"/>
    <property type="match status" value="1"/>
</dbReference>
<dbReference type="Gene3D" id="3.30.70.870">
    <property type="entry name" value="Elongation Factor G (Translational Gtpase), domain 3"/>
    <property type="match status" value="1"/>
</dbReference>
<dbReference type="InterPro" id="IPR020568">
    <property type="entry name" value="Ribosomal_Su5_D2-typ_SF"/>
</dbReference>
<dbReference type="PROSITE" id="PS51722">
    <property type="entry name" value="G_TR_2"/>
    <property type="match status" value="1"/>
</dbReference>
<dbReference type="FunFam" id="3.30.230.10:FF:000009">
    <property type="entry name" value="116 kDa U5 small nuclear ribonucleoprotein component"/>
    <property type="match status" value="1"/>
</dbReference>
<dbReference type="Proteomes" id="UP000077266">
    <property type="component" value="Unassembled WGS sequence"/>
</dbReference>
<dbReference type="SUPFAM" id="SSF50447">
    <property type="entry name" value="Translation proteins"/>
    <property type="match status" value="1"/>
</dbReference>
<evidence type="ECO:0000256" key="9">
    <source>
        <dbReference type="ARBA" id="ARBA00031432"/>
    </source>
</evidence>
<evidence type="ECO:0000256" key="1">
    <source>
        <dbReference type="ARBA" id="ARBA00004123"/>
    </source>
</evidence>
<dbReference type="FunFam" id="3.30.70.240:FF:000004">
    <property type="entry name" value="116 kDa U5 small nuclear ribonucleoprotein"/>
    <property type="match status" value="1"/>
</dbReference>
<dbReference type="SUPFAM" id="SSF52540">
    <property type="entry name" value="P-loop containing nucleoside triphosphate hydrolases"/>
    <property type="match status" value="2"/>
</dbReference>
<dbReference type="SMART" id="SM00889">
    <property type="entry name" value="EFG_IV"/>
    <property type="match status" value="1"/>
</dbReference>
<dbReference type="Pfam" id="PF00679">
    <property type="entry name" value="EFG_C"/>
    <property type="match status" value="1"/>
</dbReference>
<name>A0A165EPA7_EXIGL</name>
<dbReference type="SMART" id="SM00838">
    <property type="entry name" value="EFG_C"/>
    <property type="match status" value="1"/>
</dbReference>
<dbReference type="Pfam" id="PF16004">
    <property type="entry name" value="EFTUD2"/>
    <property type="match status" value="1"/>
</dbReference>
<dbReference type="GO" id="GO:0071007">
    <property type="term" value="C:U2-type catalytic step 2 spliceosome"/>
    <property type="evidence" value="ECO:0007669"/>
    <property type="project" value="TreeGrafter"/>
</dbReference>
<dbReference type="Gene3D" id="3.40.50.300">
    <property type="entry name" value="P-loop containing nucleotide triphosphate hydrolases"/>
    <property type="match status" value="2"/>
</dbReference>
<dbReference type="InterPro" id="IPR041095">
    <property type="entry name" value="EFG_II"/>
</dbReference>
<dbReference type="CDD" id="cd04098">
    <property type="entry name" value="eEF2_C_snRNP"/>
    <property type="match status" value="1"/>
</dbReference>
<dbReference type="GO" id="GO:0005525">
    <property type="term" value="F:GTP binding"/>
    <property type="evidence" value="ECO:0007669"/>
    <property type="project" value="UniProtKB-KW"/>
</dbReference>
<evidence type="ECO:0000256" key="5">
    <source>
        <dbReference type="ARBA" id="ARBA00022741"/>
    </source>
</evidence>
<dbReference type="Gene3D" id="3.30.230.10">
    <property type="match status" value="1"/>
</dbReference>
<keyword evidence="3" id="KW-0507">mRNA processing</keyword>
<dbReference type="AlphaFoldDB" id="A0A165EPA7"/>
<dbReference type="FunFam" id="3.30.70.870:FF:000002">
    <property type="entry name" value="Translation elongation factor 2"/>
    <property type="match status" value="1"/>
</dbReference>
<comment type="function">
    <text evidence="11">Component of the U5 snRNP complex required for pre-mRNA splicing. Binds GTP.</text>
</comment>
<keyword evidence="14" id="KW-1185">Reference proteome</keyword>
<evidence type="ECO:0000256" key="11">
    <source>
        <dbReference type="ARBA" id="ARBA00055641"/>
    </source>
</evidence>
<dbReference type="SUPFAM" id="SSF54980">
    <property type="entry name" value="EF-G C-terminal domain-like"/>
    <property type="match status" value="2"/>
</dbReference>
<dbReference type="Gene3D" id="3.30.70.240">
    <property type="match status" value="1"/>
</dbReference>
<dbReference type="CDD" id="cd01683">
    <property type="entry name" value="EF2_IV_snRNP"/>
    <property type="match status" value="1"/>
</dbReference>
<dbReference type="STRING" id="1314781.A0A165EPA7"/>
<dbReference type="GO" id="GO:0005682">
    <property type="term" value="C:U5 snRNP"/>
    <property type="evidence" value="ECO:0007669"/>
    <property type="project" value="UniProtKB-ARBA"/>
</dbReference>
<organism evidence="13 14">
    <name type="scientific">Exidia glandulosa HHB12029</name>
    <dbReference type="NCBI Taxonomy" id="1314781"/>
    <lineage>
        <taxon>Eukaryota</taxon>
        <taxon>Fungi</taxon>
        <taxon>Dikarya</taxon>
        <taxon>Basidiomycota</taxon>
        <taxon>Agaricomycotina</taxon>
        <taxon>Agaricomycetes</taxon>
        <taxon>Auriculariales</taxon>
        <taxon>Exidiaceae</taxon>
        <taxon>Exidia</taxon>
    </lineage>
</organism>
<dbReference type="InterPro" id="IPR044121">
    <property type="entry name" value="Snu114_GTP-bd"/>
</dbReference>
<dbReference type="InterPro" id="IPR027417">
    <property type="entry name" value="P-loop_NTPase"/>
</dbReference>
<evidence type="ECO:0000313" key="13">
    <source>
        <dbReference type="EMBL" id="KZV87397.1"/>
    </source>
</evidence>
<dbReference type="GO" id="GO:0016887">
    <property type="term" value="F:ATP hydrolysis activity"/>
    <property type="evidence" value="ECO:0007669"/>
    <property type="project" value="InterPro"/>
</dbReference>
<reference evidence="13 14" key="1">
    <citation type="journal article" date="2016" name="Mol. Biol. Evol.">
        <title>Comparative Genomics of Early-Diverging Mushroom-Forming Fungi Provides Insights into the Origins of Lignocellulose Decay Capabilities.</title>
        <authorList>
            <person name="Nagy L.G."/>
            <person name="Riley R."/>
            <person name="Tritt A."/>
            <person name="Adam C."/>
            <person name="Daum C."/>
            <person name="Floudas D."/>
            <person name="Sun H."/>
            <person name="Yadav J.S."/>
            <person name="Pangilinan J."/>
            <person name="Larsson K.H."/>
            <person name="Matsuura K."/>
            <person name="Barry K."/>
            <person name="Labutti K."/>
            <person name="Kuo R."/>
            <person name="Ohm R.A."/>
            <person name="Bhattacharya S.S."/>
            <person name="Shirouzu T."/>
            <person name="Yoshinaga Y."/>
            <person name="Martin F.M."/>
            <person name="Grigoriev I.V."/>
            <person name="Hibbett D.S."/>
        </authorList>
    </citation>
    <scope>NUCLEOTIDE SEQUENCE [LARGE SCALE GENOMIC DNA]</scope>
    <source>
        <strain evidence="13 14">HHB12029</strain>
    </source>
</reference>
<dbReference type="SMART" id="SM00382">
    <property type="entry name" value="AAA"/>
    <property type="match status" value="1"/>
</dbReference>
<dbReference type="InterPro" id="IPR035647">
    <property type="entry name" value="EFG_III/V"/>
</dbReference>
<evidence type="ECO:0000256" key="6">
    <source>
        <dbReference type="ARBA" id="ARBA00023134"/>
    </source>
</evidence>
<dbReference type="InterPro" id="IPR031950">
    <property type="entry name" value="EFTUD2_N"/>
</dbReference>
<dbReference type="FunFam" id="3.40.50.300:FF:002861">
    <property type="entry name" value="Cell division control protein 48 homolog E"/>
    <property type="match status" value="1"/>
</dbReference>
<dbReference type="SUPFAM" id="SSF54211">
    <property type="entry name" value="Ribosomal protein S5 domain 2-like"/>
    <property type="match status" value="1"/>
</dbReference>
<gene>
    <name evidence="13" type="ORF">EXIGLDRAFT_711830</name>
</gene>
<dbReference type="NCBIfam" id="TIGR00231">
    <property type="entry name" value="small_GTP"/>
    <property type="match status" value="1"/>
</dbReference>
<dbReference type="Pfam" id="PF03764">
    <property type="entry name" value="EFG_IV"/>
    <property type="match status" value="1"/>
</dbReference>
<dbReference type="InterPro" id="IPR014721">
    <property type="entry name" value="Ribsml_uS5_D2-typ_fold_subgr"/>
</dbReference>
<dbReference type="GO" id="GO:0000398">
    <property type="term" value="P:mRNA splicing, via spliceosome"/>
    <property type="evidence" value="ECO:0007669"/>
    <property type="project" value="TreeGrafter"/>
</dbReference>
<dbReference type="CDD" id="cd16264">
    <property type="entry name" value="snRNP_III"/>
    <property type="match status" value="1"/>
</dbReference>
<dbReference type="InterPro" id="IPR003593">
    <property type="entry name" value="AAA+_ATPase"/>
</dbReference>
<sequence>MTTLTVMRILPREVDPLVYKMSLEDPGGATFAGIGGLSEQVRELREVIELPLLNPELFQRVGIQPPKGVLLYGPPGTGKTLLARAVAATLNTNFLKVVSSAIVDKYIGESAQIPRNAIILHEDKKYYPTASEIYGEDVEALVQEEDAQPLTQPIIEPVKVRKWQVEEKNLPETRFDKGFLLQMSNFPEMIRNVAVIGHLHHGKTALLDMLVFETHKMVWDSDKPTRYTDTHTLSRSREMSIKSSPMSFVLQNTAGKSHLIHMIDTPGHVNFVDEAAAAMRLVDGVVIVVDVVEGVMVNTECLIRHAIQEGLALTLVINKIDRLILELRVKPVDAYYKIRHTLEEVNTVISSVNPDPDLRLSPERGNVAFASTDMGWCFTLRSFAQMYSDTHGGLDVQSFADRLWGDIYVVPTPNNTQKFTRKPTELEQPRTFVQFILEPIYKLYTQVLSESPESLAETLAELGIKLKPIMYKMDVRPLLKAVCDQFFGASSGLVDMITEWVPSPAVANMLKVERTYSGPQTSTLAETMRECDKNGPVMIQVTKLYQTTDAQSFRAFGRILSGTLKRGQDVKVLGEGFSPEDEEDMVPASVENIWIYNSRYVIDAEEVGPGNLVLLGGVDSSIFKTATIASADIDDDLYIFRPLKHITQPVLKVAVEPVNPSELPKMLAGLRNVNKSYPLVTTKVEESGEHVVIGTGELHLDCVLHDLRRLFSEIEIKVSDPVTTFCETVLETSALKCYADTPNKKNRITMIAEPLEKGIAEDIQTGRVTMRMTPKERGTFFQDKYGWDLLASRSIWAFGPDESGPNILVDDTLPSQIDKKLLGTVKDHIKQGFQWGAREGPLCDEPMRGVKFRVLDASLATEPIHRGGGQIVPTARRVCYSSFLMATPRLMEPIYYVEVQTPSDCISAVYTVLARRRGHVTQDIPKAGSPLYTVKALIPVIDANGFETDLRTATQGQAFCLQIFDHWSIVPGDPTDASIKLRPLEPAAGQALARDLVLKTRRRKGLGDQIAVSKYLDEEFLLALSASGHADLLN</sequence>
<dbReference type="PANTHER" id="PTHR42908:SF6">
    <property type="entry name" value="116 KDA U5 SMALL NUCLEAR RIBONUCLEOPROTEIN COMPONENT"/>
    <property type="match status" value="1"/>
</dbReference>
<dbReference type="CDD" id="cd04167">
    <property type="entry name" value="Snu114p"/>
    <property type="match status" value="1"/>
</dbReference>
<evidence type="ECO:0000256" key="3">
    <source>
        <dbReference type="ARBA" id="ARBA00022664"/>
    </source>
</evidence>
<comment type="function">
    <text evidence="10">Required for pre-mRNA splicing as component of the spliceosome, including pre-catalytic, catalytic and post-catalytic spliceosomal complexes. Component of the U5 snRNP and the U4/U6-U5 tri-snRNP complex, a building block of the spliceosome. As a component of the minor spliceosome, involved in the splicing of U12-type introns in pre-mRNAs.</text>
</comment>
<dbReference type="Pfam" id="PF14492">
    <property type="entry name" value="EFG_III"/>
    <property type="match status" value="1"/>
</dbReference>
<dbReference type="GO" id="GO:0005524">
    <property type="term" value="F:ATP binding"/>
    <property type="evidence" value="ECO:0007669"/>
    <property type="project" value="InterPro"/>
</dbReference>
<dbReference type="GO" id="GO:0046540">
    <property type="term" value="C:U4/U6 x U5 tri-snRNP complex"/>
    <property type="evidence" value="ECO:0007669"/>
    <property type="project" value="TreeGrafter"/>
</dbReference>
<keyword evidence="5" id="KW-0547">Nucleotide-binding</keyword>
<dbReference type="InterPro" id="IPR000640">
    <property type="entry name" value="EFG_V-like"/>
</dbReference>
<dbReference type="OrthoDB" id="364892at2759"/>
<dbReference type="CDD" id="cd04090">
    <property type="entry name" value="EF2_II_snRNP"/>
    <property type="match status" value="1"/>
</dbReference>
<keyword evidence="6" id="KW-0342">GTP-binding</keyword>
<accession>A0A165EPA7</accession>